<proteinExistence type="predicted"/>
<dbReference type="EMBL" id="QOKZ01000024">
    <property type="protein sequence ID" value="RMC29917.1"/>
    <property type="molecule type" value="Genomic_DNA"/>
</dbReference>
<dbReference type="Gene3D" id="1.10.10.2120">
    <property type="match status" value="1"/>
</dbReference>
<dbReference type="PANTHER" id="PTHR34180">
    <property type="entry name" value="PEPTIDASE C45"/>
    <property type="match status" value="1"/>
</dbReference>
<dbReference type="InterPro" id="IPR005079">
    <property type="entry name" value="Peptidase_C45_hydrolase"/>
</dbReference>
<organism evidence="2 3">
    <name type="scientific">Paracoccus alkanivorans</name>
    <dbReference type="NCBI Taxonomy" id="2116655"/>
    <lineage>
        <taxon>Bacteria</taxon>
        <taxon>Pseudomonadati</taxon>
        <taxon>Pseudomonadota</taxon>
        <taxon>Alphaproteobacteria</taxon>
        <taxon>Rhodobacterales</taxon>
        <taxon>Paracoccaceae</taxon>
        <taxon>Paracoccus</taxon>
    </lineage>
</organism>
<dbReference type="PANTHER" id="PTHR34180:SF1">
    <property type="entry name" value="BETA-ALANYL-DOPAMINE_CARCININE HYDROLASE"/>
    <property type="match status" value="1"/>
</dbReference>
<dbReference type="Gene3D" id="3.60.60.10">
    <property type="entry name" value="Penicillin V Acylase, Chain A"/>
    <property type="match status" value="1"/>
</dbReference>
<protein>
    <recommendedName>
        <fullName evidence="1">Peptidase C45 hydrolase domain-containing protein</fullName>
    </recommendedName>
</protein>
<evidence type="ECO:0000313" key="2">
    <source>
        <dbReference type="EMBL" id="RMC29917.1"/>
    </source>
</evidence>
<reference evidence="2 3" key="1">
    <citation type="submission" date="2018-07" db="EMBL/GenBank/DDBJ databases">
        <authorList>
            <person name="Zhang Y."/>
            <person name="Wang L."/>
            <person name="Ma S."/>
        </authorList>
    </citation>
    <scope>NUCLEOTIDE SEQUENCE [LARGE SCALE GENOMIC DNA]</scope>
    <source>
        <strain evidence="2 3">4-2</strain>
    </source>
</reference>
<dbReference type="RefSeq" id="WP_122114554.1">
    <property type="nucleotide sequence ID" value="NZ_QOKZ01000024.1"/>
</dbReference>
<dbReference type="Pfam" id="PF03417">
    <property type="entry name" value="AAT"/>
    <property type="match status" value="1"/>
</dbReference>
<comment type="caution">
    <text evidence="2">The sequence shown here is derived from an EMBL/GenBank/DDBJ whole genome shotgun (WGS) entry which is preliminary data.</text>
</comment>
<dbReference type="NCBIfam" id="NF040521">
    <property type="entry name" value="C45_proenzyme"/>
    <property type="match status" value="1"/>
</dbReference>
<dbReference type="AlphaFoldDB" id="A0A3M0MFA2"/>
<evidence type="ECO:0000259" key="1">
    <source>
        <dbReference type="Pfam" id="PF03417"/>
    </source>
</evidence>
<name>A0A3M0MFA2_9RHOB</name>
<feature type="domain" description="Peptidase C45 hydrolase" evidence="1">
    <location>
        <begin position="130"/>
        <end position="355"/>
    </location>
</feature>
<accession>A0A3M0MFA2</accession>
<sequence length="372" mass="40188">MNKVPPPPRIEIEGTAETRGLAYGRAADGLIKLGVERYRTLLSDRGCHWDSVVRAGRLLAGRLEASYPEQFRELKAIAKGAGVDLTDILLINGRSEILNATEMAVNAEDRTALDDGCTAAVAMPERTAEGRLLHGQNWDWRPECEETTVVLVLRRDDGPDIMTYVEAGGLARAGFNEAGVAITGNNLQTADESWSTPGIPLSVIRRLALEADGFPAAMQVVAKAPRTVSNNMMISCATGGGEAFDLETTPQEIFWIAPENGLLTHANHFVSPAAQAKVVDAGLLGGMDTLYRDRRVRARLDRAGTNITLADFADAFSDRFGDPCGVLRFPVSRNRNQSISATVATILMDAGGGVMQVRQSPYKNEDSLTYTL</sequence>
<keyword evidence="3" id="KW-1185">Reference proteome</keyword>
<dbReference type="OrthoDB" id="8109453at2"/>
<dbReference type="Proteomes" id="UP000273516">
    <property type="component" value="Unassembled WGS sequence"/>
</dbReference>
<dbReference type="InterPro" id="IPR047794">
    <property type="entry name" value="C45_proenzyme-like"/>
</dbReference>
<dbReference type="InterPro" id="IPR047801">
    <property type="entry name" value="Peptidase_C45"/>
</dbReference>
<evidence type="ECO:0000313" key="3">
    <source>
        <dbReference type="Proteomes" id="UP000273516"/>
    </source>
</evidence>
<gene>
    <name evidence="2" type="ORF">C9E81_22320</name>
</gene>